<dbReference type="Proteomes" id="UP000636956">
    <property type="component" value="Unassembled WGS sequence"/>
</dbReference>
<proteinExistence type="predicted"/>
<reference evidence="1" key="1">
    <citation type="journal article" date="2014" name="Int. J. Syst. Evol. Microbiol.">
        <title>Complete genome sequence of Corynebacterium casei LMG S-19264T (=DSM 44701T), isolated from a smear-ripened cheese.</title>
        <authorList>
            <consortium name="US DOE Joint Genome Institute (JGI-PGF)"/>
            <person name="Walter F."/>
            <person name="Albersmeier A."/>
            <person name="Kalinowski J."/>
            <person name="Ruckert C."/>
        </authorList>
    </citation>
    <scope>NUCLEOTIDE SEQUENCE</scope>
    <source>
        <strain evidence="1">CGMCC 1.8984</strain>
    </source>
</reference>
<organism evidence="1 2">
    <name type="scientific">Agromyces bauzanensis</name>
    <dbReference type="NCBI Taxonomy" id="1308924"/>
    <lineage>
        <taxon>Bacteria</taxon>
        <taxon>Bacillati</taxon>
        <taxon>Actinomycetota</taxon>
        <taxon>Actinomycetes</taxon>
        <taxon>Micrococcales</taxon>
        <taxon>Microbacteriaceae</taxon>
        <taxon>Agromyces</taxon>
    </lineage>
</organism>
<gene>
    <name evidence="1" type="ORF">GCM10011372_11460</name>
</gene>
<name>A0A917PFP1_9MICO</name>
<comment type="caution">
    <text evidence="1">The sequence shown here is derived from an EMBL/GenBank/DDBJ whole genome shotgun (WGS) entry which is preliminary data.</text>
</comment>
<dbReference type="AlphaFoldDB" id="A0A917PFP1"/>
<protein>
    <submittedName>
        <fullName evidence="1">Uncharacterized protein</fullName>
    </submittedName>
</protein>
<accession>A0A917PFP1</accession>
<sequence>MRSNGTFMLYVSDYDSPEVYPVGPINDLGRKLETKEWTAVFGALTQFGITKYI</sequence>
<reference evidence="1" key="2">
    <citation type="submission" date="2020-09" db="EMBL/GenBank/DDBJ databases">
        <authorList>
            <person name="Sun Q."/>
            <person name="Zhou Y."/>
        </authorList>
    </citation>
    <scope>NUCLEOTIDE SEQUENCE</scope>
    <source>
        <strain evidence="1">CGMCC 1.8984</strain>
    </source>
</reference>
<dbReference type="EMBL" id="BMMD01000004">
    <property type="protein sequence ID" value="GGJ75079.1"/>
    <property type="molecule type" value="Genomic_DNA"/>
</dbReference>
<evidence type="ECO:0000313" key="2">
    <source>
        <dbReference type="Proteomes" id="UP000636956"/>
    </source>
</evidence>
<keyword evidence="2" id="KW-1185">Reference proteome</keyword>
<evidence type="ECO:0000313" key="1">
    <source>
        <dbReference type="EMBL" id="GGJ75079.1"/>
    </source>
</evidence>